<dbReference type="Gene3D" id="3.40.50.2000">
    <property type="entry name" value="Glycogen Phosphorylase B"/>
    <property type="match status" value="2"/>
</dbReference>
<accession>A0A563U8E1</accession>
<dbReference type="InterPro" id="IPR050194">
    <property type="entry name" value="Glycosyltransferase_grp1"/>
</dbReference>
<keyword evidence="3" id="KW-0808">Transferase</keyword>
<name>A0A563U8E1_9SPHI</name>
<comment type="caution">
    <text evidence="3">The sequence shown here is derived from an EMBL/GenBank/DDBJ whole genome shotgun (WGS) entry which is preliminary data.</text>
</comment>
<evidence type="ECO:0000313" key="4">
    <source>
        <dbReference type="Proteomes" id="UP000320042"/>
    </source>
</evidence>
<dbReference type="EMBL" id="VOEJ01000006">
    <property type="protein sequence ID" value="TWR27583.1"/>
    <property type="molecule type" value="Genomic_DNA"/>
</dbReference>
<keyword evidence="4" id="KW-1185">Reference proteome</keyword>
<evidence type="ECO:0000259" key="2">
    <source>
        <dbReference type="Pfam" id="PF13579"/>
    </source>
</evidence>
<dbReference type="PANTHER" id="PTHR45947">
    <property type="entry name" value="SULFOQUINOVOSYL TRANSFERASE SQD2"/>
    <property type="match status" value="1"/>
</dbReference>
<dbReference type="CDD" id="cd03794">
    <property type="entry name" value="GT4_WbuB-like"/>
    <property type="match status" value="1"/>
</dbReference>
<protein>
    <submittedName>
        <fullName evidence="3">Colanic acid biosynthesis glycosyltransferase WcaI</fullName>
    </submittedName>
</protein>
<dbReference type="NCBIfam" id="NF007640">
    <property type="entry name" value="PRK10307.1"/>
    <property type="match status" value="1"/>
</dbReference>
<evidence type="ECO:0000259" key="1">
    <source>
        <dbReference type="Pfam" id="PF00534"/>
    </source>
</evidence>
<dbReference type="PANTHER" id="PTHR45947:SF3">
    <property type="entry name" value="SULFOQUINOVOSYL TRANSFERASE SQD2"/>
    <property type="match status" value="1"/>
</dbReference>
<dbReference type="InterPro" id="IPR001296">
    <property type="entry name" value="Glyco_trans_1"/>
</dbReference>
<reference evidence="3 4" key="1">
    <citation type="submission" date="2019-07" db="EMBL/GenBank/DDBJ databases">
        <authorList>
            <person name="Kim J."/>
        </authorList>
    </citation>
    <scope>NUCLEOTIDE SEQUENCE [LARGE SCALE GENOMIC DNA]</scope>
    <source>
        <strain evidence="4">dk17</strain>
    </source>
</reference>
<sequence length="419" mass="47937">MSKKKILLLSHNFSPEPIGIGKYNGEMISWLLNRGYDCTVITTFPYYPQWKVQKPYKNRWFKREVTSYAENHTKLTIYRCPSYIPKDPTGKQRALQDLSFWVSKFFVVFGMILLNRRYDLIVTIAPPFHLAHLGLLLRKLNGGKLLYHVQDMQIEAARDLKLFSQKHVLNSLFKVETSILKSADYVSSISEGMIRKIKAKVDRDVKYFPNWVDTERFYPIPSRENLKTKWGYSKDDIVFLYSGAVGVKQRLERILVTAQDVAKQPNIKFIICSSGPYMKSLQEQAAVLGLTNISFMDVQPKAIFNEFLNMADIHLVLQISDAADLVMPSKLSTILAVGGASIISASQGTSLHQLAQDHDIGYVIEPQDRKQQDILTNQVLHIAQNGLDLELKRQNARNYAVKHLNVDMVMGNFERDFLG</sequence>
<dbReference type="Proteomes" id="UP000320042">
    <property type="component" value="Unassembled WGS sequence"/>
</dbReference>
<proteinExistence type="predicted"/>
<evidence type="ECO:0000313" key="3">
    <source>
        <dbReference type="EMBL" id="TWR27583.1"/>
    </source>
</evidence>
<dbReference type="InterPro" id="IPR028098">
    <property type="entry name" value="Glyco_trans_4-like_N"/>
</dbReference>
<dbReference type="Pfam" id="PF00534">
    <property type="entry name" value="Glycos_transf_1"/>
    <property type="match status" value="1"/>
</dbReference>
<dbReference type="GO" id="GO:0016758">
    <property type="term" value="F:hexosyltransferase activity"/>
    <property type="evidence" value="ECO:0007669"/>
    <property type="project" value="TreeGrafter"/>
</dbReference>
<feature type="domain" description="Glycosyltransferase subfamily 4-like N-terminal" evidence="2">
    <location>
        <begin position="19"/>
        <end position="211"/>
    </location>
</feature>
<organism evidence="3 4">
    <name type="scientific">Mucilaginibacter pallidiroseus</name>
    <dbReference type="NCBI Taxonomy" id="2599295"/>
    <lineage>
        <taxon>Bacteria</taxon>
        <taxon>Pseudomonadati</taxon>
        <taxon>Bacteroidota</taxon>
        <taxon>Sphingobacteriia</taxon>
        <taxon>Sphingobacteriales</taxon>
        <taxon>Sphingobacteriaceae</taxon>
        <taxon>Mucilaginibacter</taxon>
    </lineage>
</organism>
<dbReference type="Pfam" id="PF13579">
    <property type="entry name" value="Glyco_trans_4_4"/>
    <property type="match status" value="1"/>
</dbReference>
<dbReference type="AlphaFoldDB" id="A0A563U8E1"/>
<dbReference type="RefSeq" id="WP_146382548.1">
    <property type="nucleotide sequence ID" value="NZ_VOEJ01000006.1"/>
</dbReference>
<dbReference type="SUPFAM" id="SSF53756">
    <property type="entry name" value="UDP-Glycosyltransferase/glycogen phosphorylase"/>
    <property type="match status" value="1"/>
</dbReference>
<gene>
    <name evidence="3" type="primary">wcaI</name>
    <name evidence="3" type="ORF">FPZ43_14025</name>
</gene>
<dbReference type="OrthoDB" id="9811902at2"/>
<feature type="domain" description="Glycosyl transferase family 1" evidence="1">
    <location>
        <begin position="223"/>
        <end position="381"/>
    </location>
</feature>